<evidence type="ECO:0000259" key="1">
    <source>
        <dbReference type="PROSITE" id="PS50035"/>
    </source>
</evidence>
<dbReference type="InterPro" id="IPR014001">
    <property type="entry name" value="Helicase_ATP-bd"/>
</dbReference>
<dbReference type="InterPro" id="IPR001763">
    <property type="entry name" value="Rhodanese-like_dom"/>
</dbReference>
<proteinExistence type="predicted"/>
<keyword evidence="5" id="KW-0378">Hydrolase</keyword>
<sequence>MGIKQKETFNIESKGILTDQCNRNVITGINEHLYIRLKRSIKEAKSIDIIVSFLMVSGVRLILNDLKEAVSRGVKIRILTGNYLNITEPAALYLIRGEFGDEVDLRLYNVTNKSFHPKSYIFHNDDNSEIYVGSSNISYGALTSSVEWNYRFDKNGNEEDFNAFYREFESLFLNHSTIVDDEVLKEYSKVWKKPKIIKEIEEKSEENPNVTELIQPKGAQIEALYELQNSRNEGLDKGIVVAATGIGKTYLAAFDSFNYKKVLFVAHREEIIKQAAESFKSVRKSDDVGFFYGGEKHKDKSLIFALVQTLGKDEYLNEKVFPKDYFDYVVVDEFHHAVSSQYKKIIEYFKPKFLLGLTATPERLDSKDVFALCDYNLVYEVRLKEAIEKGWLVPFRYYGVYDETVDYDNIDYKNGKYDDNQLNEKVMVEARADLILKHYSKYSSKRAMGFCASKKHAEYMAQYFTEQGVKAIAVYSGEMGEYSEERNKAISMLTKGEVQVIFSVDMFNEGLDIKDIDMVMFLRPTASPTVFLQQLGRGLRKSKGKEYLNVLDFIGNYKKADLIPFLLAGKAYSKVGVKIKKLDEYSYPEDCIVDFDFRLVDIFKKLAEREMSIKDKIKEEYYRVKEVVGVKPSRIDFFTLMDDDIYDNIKSKSAINPFTNYLEFLKELNELTQEEELLYNTRAREFINMIETTSMSKTYKVPLLKAFYNKGDIKLNITEEDVYESFEEFYKNGSNIIDIKNDKDKKNLDSWGKKEWIKLAVKNPVKFMLLTHGDFVKERENYVLGLSEDLEEFFKNESFKMHMNDAIELRLKTYYKNRMIK</sequence>
<feature type="domain" description="Helicase C-terminal" evidence="4">
    <location>
        <begin position="434"/>
        <end position="583"/>
    </location>
</feature>
<reference evidence="5 6" key="1">
    <citation type="submission" date="2016-11" db="EMBL/GenBank/DDBJ databases">
        <authorList>
            <person name="Jaros S."/>
            <person name="Januszkiewicz K."/>
            <person name="Wedrychowicz H."/>
        </authorList>
    </citation>
    <scope>NUCLEOTIDE SEQUENCE [LARGE SCALE GENOMIC DNA]</scope>
    <source>
        <strain evidence="5 6">DSM 3089</strain>
    </source>
</reference>
<dbReference type="SUPFAM" id="SSF56024">
    <property type="entry name" value="Phospholipase D/nuclease"/>
    <property type="match status" value="1"/>
</dbReference>
<dbReference type="Pfam" id="PF00271">
    <property type="entry name" value="Helicase_C"/>
    <property type="match status" value="1"/>
</dbReference>
<dbReference type="Proteomes" id="UP000184526">
    <property type="component" value="Unassembled WGS sequence"/>
</dbReference>
<dbReference type="SMART" id="SM00490">
    <property type="entry name" value="HELICc"/>
    <property type="match status" value="1"/>
</dbReference>
<dbReference type="PROSITE" id="PS50206">
    <property type="entry name" value="RHODANESE_3"/>
    <property type="match status" value="1"/>
</dbReference>
<dbReference type="GO" id="GO:0016787">
    <property type="term" value="F:hydrolase activity"/>
    <property type="evidence" value="ECO:0007669"/>
    <property type="project" value="InterPro"/>
</dbReference>
<gene>
    <name evidence="5" type="ORF">SAMN02745196_01192</name>
</gene>
<dbReference type="GO" id="GO:0004386">
    <property type="term" value="F:helicase activity"/>
    <property type="evidence" value="ECO:0007669"/>
    <property type="project" value="UniProtKB-KW"/>
</dbReference>
<dbReference type="Pfam" id="PF13091">
    <property type="entry name" value="PLDc_2"/>
    <property type="match status" value="1"/>
</dbReference>
<evidence type="ECO:0000313" key="5">
    <source>
        <dbReference type="EMBL" id="SHH72111.1"/>
    </source>
</evidence>
<dbReference type="SMART" id="SM00487">
    <property type="entry name" value="DEXDc"/>
    <property type="match status" value="1"/>
</dbReference>
<dbReference type="STRING" id="1121306.SAMN02745196_01192"/>
<dbReference type="InterPro" id="IPR027417">
    <property type="entry name" value="P-loop_NTPase"/>
</dbReference>
<dbReference type="GO" id="GO:0003677">
    <property type="term" value="F:DNA binding"/>
    <property type="evidence" value="ECO:0007669"/>
    <property type="project" value="InterPro"/>
</dbReference>
<dbReference type="SUPFAM" id="SSF52540">
    <property type="entry name" value="P-loop containing nucleoside triphosphate hydrolases"/>
    <property type="match status" value="1"/>
</dbReference>
<dbReference type="PANTHER" id="PTHR47396:SF1">
    <property type="entry name" value="ATP-DEPENDENT HELICASE IRC3-RELATED"/>
    <property type="match status" value="1"/>
</dbReference>
<dbReference type="AlphaFoldDB" id="A0A1M5VA89"/>
<evidence type="ECO:0000259" key="2">
    <source>
        <dbReference type="PROSITE" id="PS50206"/>
    </source>
</evidence>
<evidence type="ECO:0000259" key="4">
    <source>
        <dbReference type="PROSITE" id="PS51194"/>
    </source>
</evidence>
<dbReference type="Pfam" id="PF04851">
    <property type="entry name" value="ResIII"/>
    <property type="match status" value="1"/>
</dbReference>
<dbReference type="PROSITE" id="PS50035">
    <property type="entry name" value="PLD"/>
    <property type="match status" value="1"/>
</dbReference>
<feature type="domain" description="Helicase ATP-binding" evidence="3">
    <location>
        <begin position="229"/>
        <end position="379"/>
    </location>
</feature>
<name>A0A1M5VA89_9CLOT</name>
<dbReference type="GO" id="GO:0006793">
    <property type="term" value="P:phosphorus metabolic process"/>
    <property type="evidence" value="ECO:0007669"/>
    <property type="project" value="UniProtKB-ARBA"/>
</dbReference>
<feature type="domain" description="Rhodanese" evidence="2">
    <location>
        <begin position="450"/>
        <end position="491"/>
    </location>
</feature>
<dbReference type="InterPro" id="IPR006935">
    <property type="entry name" value="Helicase/UvrB_N"/>
</dbReference>
<dbReference type="GO" id="GO:0005524">
    <property type="term" value="F:ATP binding"/>
    <property type="evidence" value="ECO:0007669"/>
    <property type="project" value="InterPro"/>
</dbReference>
<dbReference type="CDD" id="cd18032">
    <property type="entry name" value="DEXHc_RE_I_III_res"/>
    <property type="match status" value="1"/>
</dbReference>
<dbReference type="Gene3D" id="3.40.50.300">
    <property type="entry name" value="P-loop containing nucleotide triphosphate hydrolases"/>
    <property type="match status" value="2"/>
</dbReference>
<evidence type="ECO:0000313" key="6">
    <source>
        <dbReference type="Proteomes" id="UP000184526"/>
    </source>
</evidence>
<dbReference type="CDD" id="cd18799">
    <property type="entry name" value="SF2_C_EcoAI-like"/>
    <property type="match status" value="1"/>
</dbReference>
<dbReference type="InterPro" id="IPR001650">
    <property type="entry name" value="Helicase_C-like"/>
</dbReference>
<keyword evidence="5" id="KW-0547">Nucleotide-binding</keyword>
<keyword evidence="5" id="KW-0347">Helicase</keyword>
<organism evidence="5 6">
    <name type="scientific">Clostridium collagenovorans DSM 3089</name>
    <dbReference type="NCBI Taxonomy" id="1121306"/>
    <lineage>
        <taxon>Bacteria</taxon>
        <taxon>Bacillati</taxon>
        <taxon>Bacillota</taxon>
        <taxon>Clostridia</taxon>
        <taxon>Eubacteriales</taxon>
        <taxon>Clostridiaceae</taxon>
        <taxon>Clostridium</taxon>
    </lineage>
</organism>
<evidence type="ECO:0000259" key="3">
    <source>
        <dbReference type="PROSITE" id="PS51192"/>
    </source>
</evidence>
<feature type="domain" description="PLD phosphodiesterase" evidence="1">
    <location>
        <begin position="111"/>
        <end position="141"/>
    </location>
</feature>
<dbReference type="CDD" id="cd09205">
    <property type="entry name" value="PLDc_N_DEXD_b3"/>
    <property type="match status" value="1"/>
</dbReference>
<keyword evidence="5" id="KW-0067">ATP-binding</keyword>
<dbReference type="PANTHER" id="PTHR47396">
    <property type="entry name" value="TYPE I RESTRICTION ENZYME ECOKI R PROTEIN"/>
    <property type="match status" value="1"/>
</dbReference>
<protein>
    <submittedName>
        <fullName evidence="5">Helicase conserved C-terminal domain-containing protein</fullName>
    </submittedName>
</protein>
<dbReference type="OrthoDB" id="9802848at2"/>
<dbReference type="GO" id="GO:0005829">
    <property type="term" value="C:cytosol"/>
    <property type="evidence" value="ECO:0007669"/>
    <property type="project" value="TreeGrafter"/>
</dbReference>
<dbReference type="PROSITE" id="PS51192">
    <property type="entry name" value="HELICASE_ATP_BIND_1"/>
    <property type="match status" value="1"/>
</dbReference>
<dbReference type="InterPro" id="IPR001736">
    <property type="entry name" value="PLipase_D/transphosphatidylase"/>
</dbReference>
<dbReference type="PROSITE" id="PS51194">
    <property type="entry name" value="HELICASE_CTER"/>
    <property type="match status" value="1"/>
</dbReference>
<dbReference type="InterPro" id="IPR025202">
    <property type="entry name" value="PLD-like_dom"/>
</dbReference>
<dbReference type="RefSeq" id="WP_072831033.1">
    <property type="nucleotide sequence ID" value="NZ_FQXP01000004.1"/>
</dbReference>
<dbReference type="EMBL" id="FQXP01000004">
    <property type="protein sequence ID" value="SHH72111.1"/>
    <property type="molecule type" value="Genomic_DNA"/>
</dbReference>
<accession>A0A1M5VA89</accession>
<keyword evidence="6" id="KW-1185">Reference proteome</keyword>
<dbReference type="Gene3D" id="3.30.870.10">
    <property type="entry name" value="Endonuclease Chain A"/>
    <property type="match status" value="1"/>
</dbReference>
<dbReference type="InterPro" id="IPR050742">
    <property type="entry name" value="Helicase_Restrict-Modif_Enz"/>
</dbReference>